<evidence type="ECO:0000313" key="8">
    <source>
        <dbReference type="EMBL" id="GAI24761.1"/>
    </source>
</evidence>
<dbReference type="GO" id="GO:0005886">
    <property type="term" value="C:plasma membrane"/>
    <property type="evidence" value="ECO:0007669"/>
    <property type="project" value="UniProtKB-SubCell"/>
</dbReference>
<feature type="transmembrane region" description="Helical" evidence="7">
    <location>
        <begin position="57"/>
        <end position="74"/>
    </location>
</feature>
<evidence type="ECO:0000256" key="6">
    <source>
        <dbReference type="ARBA" id="ARBA00023136"/>
    </source>
</evidence>
<comment type="similarity">
    <text evidence="2">Belongs to the polysaccharide synthase family.</text>
</comment>
<evidence type="ECO:0008006" key="9">
    <source>
        <dbReference type="Google" id="ProtNLM"/>
    </source>
</evidence>
<evidence type="ECO:0000256" key="3">
    <source>
        <dbReference type="ARBA" id="ARBA00022475"/>
    </source>
</evidence>
<evidence type="ECO:0000256" key="7">
    <source>
        <dbReference type="SAM" id="Phobius"/>
    </source>
</evidence>
<dbReference type="Pfam" id="PF13440">
    <property type="entry name" value="Polysacc_synt_3"/>
    <property type="match status" value="1"/>
</dbReference>
<dbReference type="PANTHER" id="PTHR30250">
    <property type="entry name" value="PST FAMILY PREDICTED COLANIC ACID TRANSPORTER"/>
    <property type="match status" value="1"/>
</dbReference>
<feature type="non-terminal residue" evidence="8">
    <location>
        <position position="125"/>
    </location>
</feature>
<keyword evidence="5 7" id="KW-1133">Transmembrane helix</keyword>
<name>X1N3B2_9ZZZZ</name>
<organism evidence="8">
    <name type="scientific">marine sediment metagenome</name>
    <dbReference type="NCBI Taxonomy" id="412755"/>
    <lineage>
        <taxon>unclassified sequences</taxon>
        <taxon>metagenomes</taxon>
        <taxon>ecological metagenomes</taxon>
    </lineage>
</organism>
<sequence>MRFNIKARAKNLLQPGEGLYQRTVRSGAWAFALRITEQVFSITRLIILARILAPNDFGLLGIALLAMMTLETFSQTGFQQALIQKKEDIKGYLDAAWTVSALRGLALFAVLFLVAPYVAIFFNAP</sequence>
<keyword evidence="3" id="KW-1003">Cell membrane</keyword>
<feature type="transmembrane region" description="Helical" evidence="7">
    <location>
        <begin position="95"/>
        <end position="122"/>
    </location>
</feature>
<dbReference type="EMBL" id="BARV01013642">
    <property type="protein sequence ID" value="GAI24761.1"/>
    <property type="molecule type" value="Genomic_DNA"/>
</dbReference>
<dbReference type="AlphaFoldDB" id="X1N3B2"/>
<keyword evidence="4 7" id="KW-0812">Transmembrane</keyword>
<comment type="subcellular location">
    <subcellularLocation>
        <location evidence="1">Cell membrane</location>
        <topology evidence="1">Multi-pass membrane protein</topology>
    </subcellularLocation>
</comment>
<protein>
    <recommendedName>
        <fullName evidence="9">Polysaccharide biosynthesis protein C-terminal domain-containing protein</fullName>
    </recommendedName>
</protein>
<evidence type="ECO:0000256" key="2">
    <source>
        <dbReference type="ARBA" id="ARBA00007430"/>
    </source>
</evidence>
<dbReference type="PANTHER" id="PTHR30250:SF10">
    <property type="entry name" value="LIPOPOLYSACCHARIDE BIOSYNTHESIS PROTEIN WZXC"/>
    <property type="match status" value="1"/>
</dbReference>
<evidence type="ECO:0000256" key="5">
    <source>
        <dbReference type="ARBA" id="ARBA00022989"/>
    </source>
</evidence>
<dbReference type="InterPro" id="IPR050833">
    <property type="entry name" value="Poly_Biosynth_Transport"/>
</dbReference>
<evidence type="ECO:0000256" key="4">
    <source>
        <dbReference type="ARBA" id="ARBA00022692"/>
    </source>
</evidence>
<comment type="caution">
    <text evidence="8">The sequence shown here is derived from an EMBL/GenBank/DDBJ whole genome shotgun (WGS) entry which is preliminary data.</text>
</comment>
<keyword evidence="6 7" id="KW-0472">Membrane</keyword>
<accession>X1N3B2</accession>
<reference evidence="8" key="1">
    <citation type="journal article" date="2014" name="Front. Microbiol.">
        <title>High frequency of phylogenetically diverse reductive dehalogenase-homologous genes in deep subseafloor sedimentary metagenomes.</title>
        <authorList>
            <person name="Kawai M."/>
            <person name="Futagami T."/>
            <person name="Toyoda A."/>
            <person name="Takaki Y."/>
            <person name="Nishi S."/>
            <person name="Hori S."/>
            <person name="Arai W."/>
            <person name="Tsubouchi T."/>
            <person name="Morono Y."/>
            <person name="Uchiyama I."/>
            <person name="Ito T."/>
            <person name="Fujiyama A."/>
            <person name="Inagaki F."/>
            <person name="Takami H."/>
        </authorList>
    </citation>
    <scope>NUCLEOTIDE SEQUENCE</scope>
    <source>
        <strain evidence="8">Expedition CK06-06</strain>
    </source>
</reference>
<proteinExistence type="inferred from homology"/>
<gene>
    <name evidence="8" type="ORF">S06H3_24491</name>
</gene>
<evidence type="ECO:0000256" key="1">
    <source>
        <dbReference type="ARBA" id="ARBA00004651"/>
    </source>
</evidence>